<dbReference type="Proteomes" id="UP000824120">
    <property type="component" value="Chromosome 5"/>
</dbReference>
<evidence type="ECO:0000313" key="2">
    <source>
        <dbReference type="Proteomes" id="UP000824120"/>
    </source>
</evidence>
<accession>A0A9J5YX76</accession>
<protein>
    <submittedName>
        <fullName evidence="1">Uncharacterized protein</fullName>
    </submittedName>
</protein>
<reference evidence="1 2" key="1">
    <citation type="submission" date="2020-09" db="EMBL/GenBank/DDBJ databases">
        <title>De no assembly of potato wild relative species, Solanum commersonii.</title>
        <authorList>
            <person name="Cho K."/>
        </authorList>
    </citation>
    <scope>NUCLEOTIDE SEQUENCE [LARGE SCALE GENOMIC DNA]</scope>
    <source>
        <strain evidence="1">LZ3.2</strain>
        <tissue evidence="1">Leaf</tissue>
    </source>
</reference>
<sequence>MEQVCLEKTNSFSSINEPQILLNGFLVIRDLRFFFDQNFSLTSVKTLAMELAGLEGVNQSILKSNEPRASKTRFYQFSCTI</sequence>
<proteinExistence type="predicted"/>
<organism evidence="1 2">
    <name type="scientific">Solanum commersonii</name>
    <name type="common">Commerson's wild potato</name>
    <name type="synonym">Commerson's nightshade</name>
    <dbReference type="NCBI Taxonomy" id="4109"/>
    <lineage>
        <taxon>Eukaryota</taxon>
        <taxon>Viridiplantae</taxon>
        <taxon>Streptophyta</taxon>
        <taxon>Embryophyta</taxon>
        <taxon>Tracheophyta</taxon>
        <taxon>Spermatophyta</taxon>
        <taxon>Magnoliopsida</taxon>
        <taxon>eudicotyledons</taxon>
        <taxon>Gunneridae</taxon>
        <taxon>Pentapetalae</taxon>
        <taxon>asterids</taxon>
        <taxon>lamiids</taxon>
        <taxon>Solanales</taxon>
        <taxon>Solanaceae</taxon>
        <taxon>Solanoideae</taxon>
        <taxon>Solaneae</taxon>
        <taxon>Solanum</taxon>
    </lineage>
</organism>
<gene>
    <name evidence="1" type="ORF">H5410_026494</name>
</gene>
<comment type="caution">
    <text evidence="1">The sequence shown here is derived from an EMBL/GenBank/DDBJ whole genome shotgun (WGS) entry which is preliminary data.</text>
</comment>
<name>A0A9J5YX76_SOLCO</name>
<keyword evidence="2" id="KW-1185">Reference proteome</keyword>
<dbReference type="AlphaFoldDB" id="A0A9J5YX76"/>
<dbReference type="EMBL" id="JACXVP010000005">
    <property type="protein sequence ID" value="KAG5605002.1"/>
    <property type="molecule type" value="Genomic_DNA"/>
</dbReference>
<evidence type="ECO:0000313" key="1">
    <source>
        <dbReference type="EMBL" id="KAG5605002.1"/>
    </source>
</evidence>